<dbReference type="EMBL" id="JABTTQ020000700">
    <property type="protein sequence ID" value="KAK6138581.1"/>
    <property type="molecule type" value="Genomic_DNA"/>
</dbReference>
<gene>
    <name evidence="3" type="ORF">DH2020_027675</name>
</gene>
<evidence type="ECO:0000313" key="3">
    <source>
        <dbReference type="EMBL" id="KAK6138581.1"/>
    </source>
</evidence>
<protein>
    <recommendedName>
        <fullName evidence="5">CCHC-type domain-containing protein</fullName>
    </recommendedName>
</protein>
<dbReference type="InterPro" id="IPR025836">
    <property type="entry name" value="Zn_knuckle_CX2CX4HX4C"/>
</dbReference>
<proteinExistence type="predicted"/>
<sequence length="311" mass="36452">MLTLKKLLLSSLGSKPTSINFPICKVNFDMSYKTPSIEELCRRMQIEEEEEGGLVLEGPKIEQQGQEFQWCLVGRFLSDRIVNFQAMKNTLASIWRPVKGVSIKDLGPNLFLFQFFHELDISRVQSNGPWTFDNLLLITKRLSIGEQPSKIQLFHTELWVQVYDLPLGFMTERIAQEIGKFMGVFLEVDQNNFVGSWKNYMRIRIAMDVRNPLKRRMKLKKPGGDWVWINFKYERLPVFCFYCGLLGHSDKFCMDLFNNPDSKDERAYGTWLKAPPRKQLSHDDSQWLRTSASMEFSYTRWCGCRFLHRTS</sequence>
<dbReference type="InterPro" id="IPR025558">
    <property type="entry name" value="DUF4283"/>
</dbReference>
<feature type="domain" description="Zinc knuckle CX2CX4HX4C" evidence="2">
    <location>
        <begin position="207"/>
        <end position="253"/>
    </location>
</feature>
<evidence type="ECO:0000259" key="2">
    <source>
        <dbReference type="Pfam" id="PF14392"/>
    </source>
</evidence>
<comment type="caution">
    <text evidence="3">The sequence shown here is derived from an EMBL/GenBank/DDBJ whole genome shotgun (WGS) entry which is preliminary data.</text>
</comment>
<dbReference type="Proteomes" id="UP001318860">
    <property type="component" value="Unassembled WGS sequence"/>
</dbReference>
<organism evidence="3 4">
    <name type="scientific">Rehmannia glutinosa</name>
    <name type="common">Chinese foxglove</name>
    <dbReference type="NCBI Taxonomy" id="99300"/>
    <lineage>
        <taxon>Eukaryota</taxon>
        <taxon>Viridiplantae</taxon>
        <taxon>Streptophyta</taxon>
        <taxon>Embryophyta</taxon>
        <taxon>Tracheophyta</taxon>
        <taxon>Spermatophyta</taxon>
        <taxon>Magnoliopsida</taxon>
        <taxon>eudicotyledons</taxon>
        <taxon>Gunneridae</taxon>
        <taxon>Pentapetalae</taxon>
        <taxon>asterids</taxon>
        <taxon>lamiids</taxon>
        <taxon>Lamiales</taxon>
        <taxon>Orobanchaceae</taxon>
        <taxon>Rehmannieae</taxon>
        <taxon>Rehmannia</taxon>
    </lineage>
</organism>
<keyword evidence="4" id="KW-1185">Reference proteome</keyword>
<dbReference type="InterPro" id="IPR040256">
    <property type="entry name" value="At4g02000-like"/>
</dbReference>
<dbReference type="PANTHER" id="PTHR31286">
    <property type="entry name" value="GLYCINE-RICH CELL WALL STRUCTURAL PROTEIN 1.8-LIKE"/>
    <property type="match status" value="1"/>
</dbReference>
<name>A0ABR0VWH4_REHGL</name>
<accession>A0ABR0VWH4</accession>
<feature type="domain" description="DUF4283" evidence="1">
    <location>
        <begin position="66"/>
        <end position="149"/>
    </location>
</feature>
<dbReference type="Pfam" id="PF14392">
    <property type="entry name" value="zf-CCHC_4"/>
    <property type="match status" value="1"/>
</dbReference>
<evidence type="ECO:0008006" key="5">
    <source>
        <dbReference type="Google" id="ProtNLM"/>
    </source>
</evidence>
<dbReference type="Pfam" id="PF14111">
    <property type="entry name" value="DUF4283"/>
    <property type="match status" value="1"/>
</dbReference>
<reference evidence="3 4" key="1">
    <citation type="journal article" date="2021" name="Comput. Struct. Biotechnol. J.">
        <title>De novo genome assembly of the potent medicinal plant Rehmannia glutinosa using nanopore technology.</title>
        <authorList>
            <person name="Ma L."/>
            <person name="Dong C."/>
            <person name="Song C."/>
            <person name="Wang X."/>
            <person name="Zheng X."/>
            <person name="Niu Y."/>
            <person name="Chen S."/>
            <person name="Feng W."/>
        </authorList>
    </citation>
    <scope>NUCLEOTIDE SEQUENCE [LARGE SCALE GENOMIC DNA]</scope>
    <source>
        <strain evidence="3">DH-2019</strain>
    </source>
</reference>
<evidence type="ECO:0000313" key="4">
    <source>
        <dbReference type="Proteomes" id="UP001318860"/>
    </source>
</evidence>
<evidence type="ECO:0000259" key="1">
    <source>
        <dbReference type="Pfam" id="PF14111"/>
    </source>
</evidence>
<dbReference type="PANTHER" id="PTHR31286:SF183">
    <property type="entry name" value="CCHC-TYPE DOMAIN-CONTAINING PROTEIN"/>
    <property type="match status" value="1"/>
</dbReference>